<protein>
    <submittedName>
        <fullName evidence="1">DUF664 domain-containing protein</fullName>
    </submittedName>
</protein>
<dbReference type="Pfam" id="PF04978">
    <property type="entry name" value="MST"/>
    <property type="match status" value="1"/>
</dbReference>
<dbReference type="KEGG" id="rhoz:GXP67_28410"/>
<sequence>MHIIGPIDGYSPQVGTLVTMMNWMQNSLMSAIKGLSVKELDYLHDAKSNTIGALIMHLAATEVIYQDLTFNSLKDFSPENKKKWGIAMGLGEEAQKQIKGKPLDYYHSQLKEVRDKTLSELKQRDDQWLMTVDPAFFSDQPTNNYCKWFHVAEHIGNHRGQITWVRKRLPGAKAAKD</sequence>
<dbReference type="InterPro" id="IPR034660">
    <property type="entry name" value="DinB/YfiT-like"/>
</dbReference>
<dbReference type="Gene3D" id="1.20.120.450">
    <property type="entry name" value="dinb family like domain"/>
    <property type="match status" value="1"/>
</dbReference>
<dbReference type="InterPro" id="IPR007061">
    <property type="entry name" value="MST-like"/>
</dbReference>
<organism evidence="1 2">
    <name type="scientific">Rhodocytophaga rosea</name>
    <dbReference type="NCBI Taxonomy" id="2704465"/>
    <lineage>
        <taxon>Bacteria</taxon>
        <taxon>Pseudomonadati</taxon>
        <taxon>Bacteroidota</taxon>
        <taxon>Cytophagia</taxon>
        <taxon>Cytophagales</taxon>
        <taxon>Rhodocytophagaceae</taxon>
        <taxon>Rhodocytophaga</taxon>
    </lineage>
</organism>
<accession>A0A6C0GWI1</accession>
<dbReference type="SUPFAM" id="SSF109854">
    <property type="entry name" value="DinB/YfiT-like putative metalloenzymes"/>
    <property type="match status" value="1"/>
</dbReference>
<evidence type="ECO:0000313" key="2">
    <source>
        <dbReference type="Proteomes" id="UP000480178"/>
    </source>
</evidence>
<reference evidence="1 2" key="1">
    <citation type="submission" date="2020-01" db="EMBL/GenBank/DDBJ databases">
        <authorList>
            <person name="Kim M.K."/>
        </authorList>
    </citation>
    <scope>NUCLEOTIDE SEQUENCE [LARGE SCALE GENOMIC DNA]</scope>
    <source>
        <strain evidence="1 2">172606-1</strain>
    </source>
</reference>
<dbReference type="Proteomes" id="UP000480178">
    <property type="component" value="Chromosome"/>
</dbReference>
<dbReference type="EMBL" id="CP048222">
    <property type="protein sequence ID" value="QHT72194.1"/>
    <property type="molecule type" value="Genomic_DNA"/>
</dbReference>
<keyword evidence="2" id="KW-1185">Reference proteome</keyword>
<dbReference type="AlphaFoldDB" id="A0A6C0GWI1"/>
<proteinExistence type="predicted"/>
<name>A0A6C0GWI1_9BACT</name>
<evidence type="ECO:0000313" key="1">
    <source>
        <dbReference type="EMBL" id="QHT72194.1"/>
    </source>
</evidence>
<gene>
    <name evidence="1" type="ORF">GXP67_28410</name>
</gene>